<gene>
    <name evidence="9" type="ORF">F511_01933</name>
</gene>
<dbReference type="CDD" id="cd20543">
    <property type="entry name" value="CYCLIN_AtCycD-like_rpt1"/>
    <property type="match status" value="1"/>
</dbReference>
<dbReference type="GO" id="GO:0051301">
    <property type="term" value="P:cell division"/>
    <property type="evidence" value="ECO:0007669"/>
    <property type="project" value="UniProtKB-KW"/>
</dbReference>
<keyword evidence="2" id="KW-0132">Cell division</keyword>
<dbReference type="AlphaFoldDB" id="A0A2Z7ATZ7"/>
<dbReference type="InterPro" id="IPR013763">
    <property type="entry name" value="Cyclin-like_dom"/>
</dbReference>
<evidence type="ECO:0000259" key="8">
    <source>
        <dbReference type="SMART" id="SM01332"/>
    </source>
</evidence>
<evidence type="ECO:0000256" key="6">
    <source>
        <dbReference type="SAM" id="Phobius"/>
    </source>
</evidence>
<evidence type="ECO:0000313" key="10">
    <source>
        <dbReference type="Proteomes" id="UP000250235"/>
    </source>
</evidence>
<evidence type="ECO:0000256" key="5">
    <source>
        <dbReference type="RuleBase" id="RU000383"/>
    </source>
</evidence>
<dbReference type="Gene3D" id="1.10.472.10">
    <property type="entry name" value="Cyclin-like"/>
    <property type="match status" value="2"/>
</dbReference>
<keyword evidence="6" id="KW-0812">Transmembrane</keyword>
<evidence type="ECO:0000256" key="3">
    <source>
        <dbReference type="ARBA" id="ARBA00023127"/>
    </source>
</evidence>
<dbReference type="SUPFAM" id="SSF47954">
    <property type="entry name" value="Cyclin-like"/>
    <property type="match status" value="2"/>
</dbReference>
<dbReference type="InterPro" id="IPR006671">
    <property type="entry name" value="Cyclin_N"/>
</dbReference>
<dbReference type="Proteomes" id="UP000250235">
    <property type="component" value="Unassembled WGS sequence"/>
</dbReference>
<evidence type="ECO:0000313" key="9">
    <source>
        <dbReference type="EMBL" id="KZV24963.1"/>
    </source>
</evidence>
<dbReference type="InterPro" id="IPR004367">
    <property type="entry name" value="Cyclin_C-dom"/>
</dbReference>
<feature type="domain" description="Cyclin-like" evidence="7">
    <location>
        <begin position="98"/>
        <end position="186"/>
    </location>
</feature>
<dbReference type="PANTHER" id="PTHR10177">
    <property type="entry name" value="CYCLINS"/>
    <property type="match status" value="1"/>
</dbReference>
<dbReference type="SMART" id="SM01332">
    <property type="entry name" value="Cyclin_C"/>
    <property type="match status" value="1"/>
</dbReference>
<protein>
    <recommendedName>
        <fullName evidence="11">Cyclin N-terminal domain-containing protein</fullName>
    </recommendedName>
</protein>
<dbReference type="SMART" id="SM00385">
    <property type="entry name" value="CYCLIN"/>
    <property type="match status" value="1"/>
</dbReference>
<feature type="domain" description="Cyclin C-terminal" evidence="8">
    <location>
        <begin position="195"/>
        <end position="324"/>
    </location>
</feature>
<keyword evidence="10" id="KW-1185">Reference proteome</keyword>
<reference evidence="9 10" key="1">
    <citation type="journal article" date="2015" name="Proc. Natl. Acad. Sci. U.S.A.">
        <title>The resurrection genome of Boea hygrometrica: A blueprint for survival of dehydration.</title>
        <authorList>
            <person name="Xiao L."/>
            <person name="Yang G."/>
            <person name="Zhang L."/>
            <person name="Yang X."/>
            <person name="Zhao S."/>
            <person name="Ji Z."/>
            <person name="Zhou Q."/>
            <person name="Hu M."/>
            <person name="Wang Y."/>
            <person name="Chen M."/>
            <person name="Xu Y."/>
            <person name="Jin H."/>
            <person name="Xiao X."/>
            <person name="Hu G."/>
            <person name="Bao F."/>
            <person name="Hu Y."/>
            <person name="Wan P."/>
            <person name="Li L."/>
            <person name="Deng X."/>
            <person name="Kuang T."/>
            <person name="Xiang C."/>
            <person name="Zhu J.K."/>
            <person name="Oliver M.J."/>
            <person name="He Y."/>
        </authorList>
    </citation>
    <scope>NUCLEOTIDE SEQUENCE [LARGE SCALE GENOMIC DNA]</scope>
    <source>
        <strain evidence="10">cv. XS01</strain>
    </source>
</reference>
<keyword evidence="4" id="KW-0131">Cell cycle</keyword>
<sequence>MVNHFQEQKSLLQNSIVDDLYCDEEHFDDDPGSGFGLDVLDFNEFREKPLSLLNESYFFWEDDELVTLLIKEKDQAQLRCLESDSDGFLGTGRNEAIKWMLKVIAHYGFTVMTGVLAVYYFDRFVSSPCFQKDKPWMSQLAAVACLSIAAKVEETQVPLLLDLQVEESNYVFEAKTIQRGELLVLSTLKWKVNLVTPLSFLDHIVRRFGLITNLHAEFLRRCESLILNIVTDCRFMHFLPSVIASASMKYVLREIQPSVASEYENQLMAVLKTRTDMVDACHKLILKLMDDHNSRPYHKRKHNSIPSSPSGVIDSYFSSDSSIDSWSFVLSGSSSPEPLFKRSRNLDQHKIVAPCSNMPVGVTSLPH</sequence>
<accession>A0A2Z7ATZ7</accession>
<evidence type="ECO:0000256" key="2">
    <source>
        <dbReference type="ARBA" id="ARBA00022618"/>
    </source>
</evidence>
<keyword evidence="6" id="KW-1133">Transmembrane helix</keyword>
<comment type="similarity">
    <text evidence="1">Belongs to the cyclin family. Cyclin D subfamily.</text>
</comment>
<keyword evidence="6" id="KW-0472">Membrane</keyword>
<dbReference type="OrthoDB" id="5590282at2759"/>
<dbReference type="CDD" id="cd20544">
    <property type="entry name" value="CYCLIN_AtCycD-like_rpt2"/>
    <property type="match status" value="1"/>
</dbReference>
<feature type="transmembrane region" description="Helical" evidence="6">
    <location>
        <begin position="103"/>
        <end position="121"/>
    </location>
</feature>
<dbReference type="InterPro" id="IPR039361">
    <property type="entry name" value="Cyclin"/>
</dbReference>
<evidence type="ECO:0000259" key="7">
    <source>
        <dbReference type="SMART" id="SM00385"/>
    </source>
</evidence>
<proteinExistence type="inferred from homology"/>
<evidence type="ECO:0000256" key="4">
    <source>
        <dbReference type="ARBA" id="ARBA00023306"/>
    </source>
</evidence>
<dbReference type="FunFam" id="1.10.472.10:FF:000060">
    <property type="entry name" value="D6-type cyclin"/>
    <property type="match status" value="1"/>
</dbReference>
<evidence type="ECO:0008006" key="11">
    <source>
        <dbReference type="Google" id="ProtNLM"/>
    </source>
</evidence>
<dbReference type="InterPro" id="IPR036915">
    <property type="entry name" value="Cyclin-like_sf"/>
</dbReference>
<evidence type="ECO:0000256" key="1">
    <source>
        <dbReference type="ARBA" id="ARBA00009065"/>
    </source>
</evidence>
<organism evidence="9 10">
    <name type="scientific">Dorcoceras hygrometricum</name>
    <dbReference type="NCBI Taxonomy" id="472368"/>
    <lineage>
        <taxon>Eukaryota</taxon>
        <taxon>Viridiplantae</taxon>
        <taxon>Streptophyta</taxon>
        <taxon>Embryophyta</taxon>
        <taxon>Tracheophyta</taxon>
        <taxon>Spermatophyta</taxon>
        <taxon>Magnoliopsida</taxon>
        <taxon>eudicotyledons</taxon>
        <taxon>Gunneridae</taxon>
        <taxon>Pentapetalae</taxon>
        <taxon>asterids</taxon>
        <taxon>lamiids</taxon>
        <taxon>Lamiales</taxon>
        <taxon>Gesneriaceae</taxon>
        <taxon>Didymocarpoideae</taxon>
        <taxon>Trichosporeae</taxon>
        <taxon>Loxocarpinae</taxon>
        <taxon>Dorcoceras</taxon>
    </lineage>
</organism>
<dbReference type="EMBL" id="KV012487">
    <property type="protein sequence ID" value="KZV24963.1"/>
    <property type="molecule type" value="Genomic_DNA"/>
</dbReference>
<name>A0A2Z7ATZ7_9LAMI</name>
<dbReference type="Pfam" id="PF00134">
    <property type="entry name" value="Cyclin_N"/>
    <property type="match status" value="1"/>
</dbReference>
<keyword evidence="3 5" id="KW-0195">Cyclin</keyword>
<dbReference type="Pfam" id="PF02984">
    <property type="entry name" value="Cyclin_C"/>
    <property type="match status" value="1"/>
</dbReference>